<evidence type="ECO:0000256" key="1">
    <source>
        <dbReference type="PROSITE-ProRule" id="PRU00409"/>
    </source>
</evidence>
<protein>
    <submittedName>
        <fullName evidence="3">Bifunctional glutamate--cysteine ligase GshA/glutathione synthetase GshB</fullName>
        <ecNumber evidence="3">6.3.2.2</ecNumber>
        <ecNumber evidence="3">6.3.2.3</ecNumber>
    </submittedName>
</protein>
<dbReference type="InterPro" id="IPR011761">
    <property type="entry name" value="ATP-grasp"/>
</dbReference>
<feature type="domain" description="ATP-grasp" evidence="2">
    <location>
        <begin position="77"/>
        <end position="333"/>
    </location>
</feature>
<dbReference type="Proteomes" id="UP000297940">
    <property type="component" value="Unassembled WGS sequence"/>
</dbReference>
<sequence>MSETKPLPAGFEDLEISTQIIIRDALTRGIKIEMVDRKENFLRLVQGNHTEFVKEASKTRLDSLMTYLVMENKIASKLVLEENGIRVPVGRNYSNLESALEDYSFFLDKKKVIKPVTTNFGLGIGISEPGDSLEKFTSFVKIALGLSNSIIIEEFMEGPEYRFLVLGDEVMAVCNRVPANVIGDGKSSIRELIQKKNEDPRRGEGHKTALEKIQMSEVESQILKDQGLGFDSVPSLGEQIFLRKNSNISTGGDSLDVTDNVHPEFKSIAVSCAKAAGAVICGIDIISSSIESKPDPKTYAILEINFNPVLYIHEFPYSGKPRFVGDKILDLLGFQSTSK</sequence>
<dbReference type="RefSeq" id="WP_135693620.1">
    <property type="nucleotide sequence ID" value="NZ_RQHK01000002.1"/>
</dbReference>
<dbReference type="PANTHER" id="PTHR21621">
    <property type="entry name" value="RIBOSOMAL PROTEIN S6 MODIFICATION PROTEIN"/>
    <property type="match status" value="1"/>
</dbReference>
<name>A0ABY2P4A0_9LEPT</name>
<dbReference type="PROSITE" id="PS50975">
    <property type="entry name" value="ATP_GRASP"/>
    <property type="match status" value="1"/>
</dbReference>
<dbReference type="Gene3D" id="3.30.470.20">
    <property type="entry name" value="ATP-grasp fold, B domain"/>
    <property type="match status" value="2"/>
</dbReference>
<keyword evidence="1" id="KW-0547">Nucleotide-binding</keyword>
<evidence type="ECO:0000313" key="4">
    <source>
        <dbReference type="Proteomes" id="UP000297940"/>
    </source>
</evidence>
<dbReference type="EC" id="6.3.2.2" evidence="3"/>
<keyword evidence="3" id="KW-0436">Ligase</keyword>
<dbReference type="Gene3D" id="3.30.1490.20">
    <property type="entry name" value="ATP-grasp fold, A domain"/>
    <property type="match status" value="1"/>
</dbReference>
<dbReference type="GO" id="GO:0004363">
    <property type="term" value="F:glutathione synthase activity"/>
    <property type="evidence" value="ECO:0007669"/>
    <property type="project" value="UniProtKB-EC"/>
</dbReference>
<dbReference type="EMBL" id="RQHK01000002">
    <property type="protein sequence ID" value="TGM82168.1"/>
    <property type="molecule type" value="Genomic_DNA"/>
</dbReference>
<dbReference type="InterPro" id="IPR040657">
    <property type="entry name" value="GshAB_ATP-grasp"/>
</dbReference>
<dbReference type="Pfam" id="PF18419">
    <property type="entry name" value="ATP-grasp_6"/>
    <property type="match status" value="1"/>
</dbReference>
<dbReference type="InterPro" id="IPR013651">
    <property type="entry name" value="ATP-grasp_RimK-type"/>
</dbReference>
<dbReference type="PANTHER" id="PTHR21621:SF0">
    <property type="entry name" value="BETA-CITRYLGLUTAMATE SYNTHASE B-RELATED"/>
    <property type="match status" value="1"/>
</dbReference>
<comment type="caution">
    <text evidence="3">The sequence shown here is derived from an EMBL/GenBank/DDBJ whole genome shotgun (WGS) entry which is preliminary data.</text>
</comment>
<gene>
    <name evidence="3" type="primary">gshB</name>
    <name evidence="3" type="ORF">EHR01_05120</name>
</gene>
<dbReference type="EC" id="6.3.2.3" evidence="3"/>
<proteinExistence type="predicted"/>
<organism evidence="3 4">
    <name type="scientific">Leptospira mtsangambouensis</name>
    <dbReference type="NCBI Taxonomy" id="2484912"/>
    <lineage>
        <taxon>Bacteria</taxon>
        <taxon>Pseudomonadati</taxon>
        <taxon>Spirochaetota</taxon>
        <taxon>Spirochaetia</taxon>
        <taxon>Leptospirales</taxon>
        <taxon>Leptospiraceae</taxon>
        <taxon>Leptospira</taxon>
    </lineage>
</organism>
<dbReference type="GO" id="GO:0004357">
    <property type="term" value="F:glutamate-cysteine ligase activity"/>
    <property type="evidence" value="ECO:0007669"/>
    <property type="project" value="UniProtKB-EC"/>
</dbReference>
<evidence type="ECO:0000259" key="2">
    <source>
        <dbReference type="PROSITE" id="PS50975"/>
    </source>
</evidence>
<keyword evidence="1" id="KW-0067">ATP-binding</keyword>
<dbReference type="InterPro" id="IPR013815">
    <property type="entry name" value="ATP_grasp_subdomain_1"/>
</dbReference>
<accession>A0ABY2P4A0</accession>
<reference evidence="4" key="1">
    <citation type="journal article" date="2019" name="PLoS Negl. Trop. Dis.">
        <title>Revisiting the worldwide diversity of Leptospira species in the environment.</title>
        <authorList>
            <person name="Vincent A.T."/>
            <person name="Schiettekatte O."/>
            <person name="Bourhy P."/>
            <person name="Veyrier F.J."/>
            <person name="Picardeau M."/>
        </authorList>
    </citation>
    <scope>NUCLEOTIDE SEQUENCE [LARGE SCALE GENOMIC DNA]</scope>
    <source>
        <strain evidence="4">201601298</strain>
    </source>
</reference>
<dbReference type="SUPFAM" id="SSF56059">
    <property type="entry name" value="Glutathione synthetase ATP-binding domain-like"/>
    <property type="match status" value="1"/>
</dbReference>
<keyword evidence="4" id="KW-1185">Reference proteome</keyword>
<dbReference type="NCBIfam" id="NF002688">
    <property type="entry name" value="PRK02471.1"/>
    <property type="match status" value="1"/>
</dbReference>
<evidence type="ECO:0000313" key="3">
    <source>
        <dbReference type="EMBL" id="TGM82168.1"/>
    </source>
</evidence>
<dbReference type="Pfam" id="PF08443">
    <property type="entry name" value="RimK"/>
    <property type="match status" value="1"/>
</dbReference>